<accession>A0A0F9G0M2</accession>
<dbReference type="EMBL" id="LAZR01019545">
    <property type="protein sequence ID" value="KKL92143.1"/>
    <property type="molecule type" value="Genomic_DNA"/>
</dbReference>
<organism evidence="2">
    <name type="scientific">marine sediment metagenome</name>
    <dbReference type="NCBI Taxonomy" id="412755"/>
    <lineage>
        <taxon>unclassified sequences</taxon>
        <taxon>metagenomes</taxon>
        <taxon>ecological metagenomes</taxon>
    </lineage>
</organism>
<gene>
    <name evidence="2" type="ORF">LCGC14_1887670</name>
</gene>
<reference evidence="2" key="1">
    <citation type="journal article" date="2015" name="Nature">
        <title>Complex archaea that bridge the gap between prokaryotes and eukaryotes.</title>
        <authorList>
            <person name="Spang A."/>
            <person name="Saw J.H."/>
            <person name="Jorgensen S.L."/>
            <person name="Zaremba-Niedzwiedzka K."/>
            <person name="Martijn J."/>
            <person name="Lind A.E."/>
            <person name="van Eijk R."/>
            <person name="Schleper C."/>
            <person name="Guy L."/>
            <person name="Ettema T.J."/>
        </authorList>
    </citation>
    <scope>NUCLEOTIDE SEQUENCE</scope>
</reference>
<sequence length="163" mass="17623">MAFPTTGLLDDFNRGNEGPPPSADWTTLVEGHKVVSNECQSNNTSASQNVSMWDTNTFGPDCEVFISIPTLPDFRVEVALRTTTLVLGTHDGYRVSADMGNNGIEIRRVDNGANTQLGADVAFTWAVGDKIGGEVIGSTIKGYIDENNSSIRPDYPHRGAFKD</sequence>
<dbReference type="AlphaFoldDB" id="A0A0F9G0M2"/>
<evidence type="ECO:0000313" key="2">
    <source>
        <dbReference type="EMBL" id="KKL92143.1"/>
    </source>
</evidence>
<feature type="region of interest" description="Disordered" evidence="1">
    <location>
        <begin position="1"/>
        <end position="22"/>
    </location>
</feature>
<dbReference type="Gene3D" id="2.60.120.560">
    <property type="entry name" value="Exo-inulinase, domain 1"/>
    <property type="match status" value="1"/>
</dbReference>
<name>A0A0F9G0M2_9ZZZZ</name>
<comment type="caution">
    <text evidence="2">The sequence shown here is derived from an EMBL/GenBank/DDBJ whole genome shotgun (WGS) entry which is preliminary data.</text>
</comment>
<evidence type="ECO:0000256" key="1">
    <source>
        <dbReference type="SAM" id="MobiDB-lite"/>
    </source>
</evidence>
<proteinExistence type="predicted"/>
<protein>
    <submittedName>
        <fullName evidence="2">Uncharacterized protein</fullName>
    </submittedName>
</protein>